<dbReference type="OrthoDB" id="1194594at2759"/>
<accession>A0A8K0MRY7</accession>
<evidence type="ECO:0000256" key="1">
    <source>
        <dbReference type="SAM" id="MobiDB-lite"/>
    </source>
</evidence>
<proteinExistence type="predicted"/>
<sequence length="76" mass="8574">MANLEEQANEGVISTEGEHDILTQALGTDEHKDRVKGKGSYVTPSIYFNSPKNRRKLTAVVNEELERMHDKQASME</sequence>
<reference evidence="2" key="1">
    <citation type="submission" date="2020-03" db="EMBL/GenBank/DDBJ databases">
        <title>A high-quality chromosome-level genome assembly of a woody plant with both climbing and erect habits, Rhamnella rubrinervis.</title>
        <authorList>
            <person name="Lu Z."/>
            <person name="Yang Y."/>
            <person name="Zhu X."/>
            <person name="Sun Y."/>
        </authorList>
    </citation>
    <scope>NUCLEOTIDE SEQUENCE</scope>
    <source>
        <strain evidence="2">BYM</strain>
        <tissue evidence="2">Leaf</tissue>
    </source>
</reference>
<dbReference type="AlphaFoldDB" id="A0A8K0MRY7"/>
<dbReference type="EMBL" id="VOIH02000002">
    <property type="protein sequence ID" value="KAF3455345.1"/>
    <property type="molecule type" value="Genomic_DNA"/>
</dbReference>
<keyword evidence="3" id="KW-1185">Reference proteome</keyword>
<comment type="caution">
    <text evidence="2">The sequence shown here is derived from an EMBL/GenBank/DDBJ whole genome shotgun (WGS) entry which is preliminary data.</text>
</comment>
<feature type="region of interest" description="Disordered" evidence="1">
    <location>
        <begin position="25"/>
        <end position="45"/>
    </location>
</feature>
<protein>
    <submittedName>
        <fullName evidence="2">Uncharacterized protein</fullName>
    </submittedName>
</protein>
<evidence type="ECO:0000313" key="2">
    <source>
        <dbReference type="EMBL" id="KAF3455345.1"/>
    </source>
</evidence>
<dbReference type="Proteomes" id="UP000796880">
    <property type="component" value="Unassembled WGS sequence"/>
</dbReference>
<gene>
    <name evidence="2" type="ORF">FNV43_RR05793</name>
</gene>
<organism evidence="2 3">
    <name type="scientific">Rhamnella rubrinervis</name>
    <dbReference type="NCBI Taxonomy" id="2594499"/>
    <lineage>
        <taxon>Eukaryota</taxon>
        <taxon>Viridiplantae</taxon>
        <taxon>Streptophyta</taxon>
        <taxon>Embryophyta</taxon>
        <taxon>Tracheophyta</taxon>
        <taxon>Spermatophyta</taxon>
        <taxon>Magnoliopsida</taxon>
        <taxon>eudicotyledons</taxon>
        <taxon>Gunneridae</taxon>
        <taxon>Pentapetalae</taxon>
        <taxon>rosids</taxon>
        <taxon>fabids</taxon>
        <taxon>Rosales</taxon>
        <taxon>Rhamnaceae</taxon>
        <taxon>rhamnoid group</taxon>
        <taxon>Rhamneae</taxon>
        <taxon>Rhamnella</taxon>
    </lineage>
</organism>
<name>A0A8K0MRY7_9ROSA</name>
<evidence type="ECO:0000313" key="3">
    <source>
        <dbReference type="Proteomes" id="UP000796880"/>
    </source>
</evidence>